<dbReference type="InterPro" id="IPR046347">
    <property type="entry name" value="bZIP_sf"/>
</dbReference>
<feature type="region of interest" description="Disordered" evidence="7">
    <location>
        <begin position="129"/>
        <end position="178"/>
    </location>
</feature>
<evidence type="ECO:0000313" key="10">
    <source>
        <dbReference type="Proteomes" id="UP001150062"/>
    </source>
</evidence>
<evidence type="ECO:0000256" key="3">
    <source>
        <dbReference type="ARBA" id="ARBA00023015"/>
    </source>
</evidence>
<name>A0ABQ8Z8D0_9EUKA</name>
<comment type="caution">
    <text evidence="9">The sequence shown here is derived from an EMBL/GenBank/DDBJ whole genome shotgun (WGS) entry which is preliminary data.</text>
</comment>
<dbReference type="CDD" id="cd14687">
    <property type="entry name" value="bZIP_ATF2"/>
    <property type="match status" value="1"/>
</dbReference>
<keyword evidence="10" id="KW-1185">Reference proteome</keyword>
<evidence type="ECO:0000313" key="9">
    <source>
        <dbReference type="EMBL" id="KAJ6253074.1"/>
    </source>
</evidence>
<proteinExistence type="inferred from homology"/>
<evidence type="ECO:0000256" key="7">
    <source>
        <dbReference type="SAM" id="MobiDB-lite"/>
    </source>
</evidence>
<keyword evidence="5" id="KW-0804">Transcription</keyword>
<comment type="similarity">
    <text evidence="2">Belongs to the bZIP family.</text>
</comment>
<reference evidence="9" key="1">
    <citation type="submission" date="2022-08" db="EMBL/GenBank/DDBJ databases">
        <title>Novel sulfate-reducing endosymbionts in the free-living metamonad Anaeramoeba.</title>
        <authorList>
            <person name="Jerlstrom-Hultqvist J."/>
            <person name="Cepicka I."/>
            <person name="Gallot-Lavallee L."/>
            <person name="Salas-Leiva D."/>
            <person name="Curtis B.A."/>
            <person name="Zahonova K."/>
            <person name="Pipaliya S."/>
            <person name="Dacks J."/>
            <person name="Roger A.J."/>
        </authorList>
    </citation>
    <scope>NUCLEOTIDE SEQUENCE</scope>
    <source>
        <strain evidence="9">Schooner1</strain>
    </source>
</reference>
<feature type="region of interest" description="Disordered" evidence="7">
    <location>
        <begin position="72"/>
        <end position="114"/>
    </location>
</feature>
<feature type="compositionally biased region" description="Basic residues" evidence="7">
    <location>
        <begin position="155"/>
        <end position="177"/>
    </location>
</feature>
<evidence type="ECO:0000259" key="8">
    <source>
        <dbReference type="PROSITE" id="PS50217"/>
    </source>
</evidence>
<feature type="compositionally biased region" description="Basic residues" evidence="7">
    <location>
        <begin position="134"/>
        <end position="144"/>
    </location>
</feature>
<comment type="subcellular location">
    <subcellularLocation>
        <location evidence="1">Nucleus</location>
    </subcellularLocation>
</comment>
<dbReference type="SMART" id="SM00338">
    <property type="entry name" value="BRLZ"/>
    <property type="match status" value="1"/>
</dbReference>
<gene>
    <name evidence="9" type="ORF">M0813_13571</name>
</gene>
<dbReference type="Gene3D" id="1.20.5.170">
    <property type="match status" value="1"/>
</dbReference>
<sequence length="290" mass="33935">MDNLFEQSLESDLICYLEDFELFCTENEEEINSLSDDQTRHTRCEKELINLEISPSSQELISNENEELFSNENSLSFCPDKTEKENENENENKKENEKEKEESDQNFLEKTIHSRKKIVNDRKRILESSLIKKHEPKKKSRSIRNKPIGCEQNSNKKKVKGRSKLKNSKKAANKRRQKMLERNRINARKSRERKKQYIQGLEQETKELRSKNVQLVDEVSNLINENQSLRDEINQLQSILQGNCQNVFDSDWLKNIKLSNSSQNRTSLELGQTLLYGLAACLPLGNPMKK</sequence>
<feature type="compositionally biased region" description="Basic and acidic residues" evidence="7">
    <location>
        <begin position="80"/>
        <end position="103"/>
    </location>
</feature>
<evidence type="ECO:0000256" key="5">
    <source>
        <dbReference type="ARBA" id="ARBA00023163"/>
    </source>
</evidence>
<organism evidence="9 10">
    <name type="scientific">Anaeramoeba flamelloides</name>
    <dbReference type="NCBI Taxonomy" id="1746091"/>
    <lineage>
        <taxon>Eukaryota</taxon>
        <taxon>Metamonada</taxon>
        <taxon>Anaeramoebidae</taxon>
        <taxon>Anaeramoeba</taxon>
    </lineage>
</organism>
<dbReference type="PANTHER" id="PTHR47416:SF8">
    <property type="entry name" value="BASIC-LEUCINE ZIPPER TRANSCRIPTION FACTOR E-RELATED"/>
    <property type="match status" value="1"/>
</dbReference>
<evidence type="ECO:0000256" key="2">
    <source>
        <dbReference type="ARBA" id="ARBA00007163"/>
    </source>
</evidence>
<dbReference type="SUPFAM" id="SSF57959">
    <property type="entry name" value="Leucine zipper domain"/>
    <property type="match status" value="1"/>
</dbReference>
<dbReference type="Pfam" id="PF00170">
    <property type="entry name" value="bZIP_1"/>
    <property type="match status" value="1"/>
</dbReference>
<feature type="domain" description="BZIP" evidence="8">
    <location>
        <begin position="173"/>
        <end position="236"/>
    </location>
</feature>
<dbReference type="InterPro" id="IPR004827">
    <property type="entry name" value="bZIP"/>
</dbReference>
<keyword evidence="3" id="KW-0805">Transcription regulation</keyword>
<keyword evidence="6" id="KW-0539">Nucleus</keyword>
<accession>A0ABQ8Z8D0</accession>
<keyword evidence="4" id="KW-0238">DNA-binding</keyword>
<evidence type="ECO:0000256" key="4">
    <source>
        <dbReference type="ARBA" id="ARBA00023125"/>
    </source>
</evidence>
<evidence type="ECO:0000256" key="6">
    <source>
        <dbReference type="ARBA" id="ARBA00023242"/>
    </source>
</evidence>
<dbReference type="PANTHER" id="PTHR47416">
    <property type="entry name" value="BASIC-LEUCINE ZIPPER TRANSCRIPTION FACTOR F-RELATED"/>
    <property type="match status" value="1"/>
</dbReference>
<evidence type="ECO:0000256" key="1">
    <source>
        <dbReference type="ARBA" id="ARBA00004123"/>
    </source>
</evidence>
<protein>
    <submittedName>
        <fullName evidence="9">Basic-leucine zipper transcription factor f-related</fullName>
    </submittedName>
</protein>
<dbReference type="EMBL" id="JAOAOG010000035">
    <property type="protein sequence ID" value="KAJ6253074.1"/>
    <property type="molecule type" value="Genomic_DNA"/>
</dbReference>
<dbReference type="PROSITE" id="PS50217">
    <property type="entry name" value="BZIP"/>
    <property type="match status" value="1"/>
</dbReference>
<dbReference type="Proteomes" id="UP001150062">
    <property type="component" value="Unassembled WGS sequence"/>
</dbReference>